<dbReference type="RefSeq" id="WP_176069347.1">
    <property type="nucleotide sequence ID" value="NZ_JABWMJ010000005.1"/>
</dbReference>
<evidence type="ECO:0000313" key="3">
    <source>
        <dbReference type="Proteomes" id="UP000529637"/>
    </source>
</evidence>
<evidence type="ECO:0008006" key="4">
    <source>
        <dbReference type="Google" id="ProtNLM"/>
    </source>
</evidence>
<protein>
    <recommendedName>
        <fullName evidence="4">STAS domain-containing protein</fullName>
    </recommendedName>
</protein>
<sequence length="567" mass="62306">MADSKDTTSFFRKVVRFVANPATEWSELDAPVEDTRENDYAKGELKAMIERKRRNDFVRRREFDMPRKVRREGLSSEQLAALGGSSRLDDSVPRGVEPSARQEAGVKAKIDEIEQQMVGDGFVSTQRRSPEFYNAPTQPAPLGATPAPAGTAPARTDGYVKPPGALAEPPVESNHFETTEPIRRAPSAVLDAASGAFVDAFATANNEVTHDPELDEAVIAFANADFEQCEQSLSALCGIGGVRAQHAETWLVLFDLYRATGQQHKFESLALDYAQQFGWSAPQWFSMPKLVAESASEERPSSARIEGQVGWVCPQYLDADGVAKLASLTLQMPLPWVFDWGALQTVDAEAAGRLSELFRSWIPQKNLDMRWLSGERLFTVLQEAAPIGVRDADPAFWQLRLDALRMTNRPDQFDEAAIDYCVTYEVSPPSWEPARCEVRISGSNQATTLPPVTLTSDVTTSFEESPAIEEVGLVQVGTVELSGQLVGDIGPTLKKMDAELGPATIVNVSCARLIRVDFIAAGDLLNWVLARRAENRTVSFTEAHRMVALFFGAMGINEHATVKVRTV</sequence>
<organism evidence="2 3">
    <name type="scientific">Piscinibacter koreensis</name>
    <dbReference type="NCBI Taxonomy" id="2742824"/>
    <lineage>
        <taxon>Bacteria</taxon>
        <taxon>Pseudomonadati</taxon>
        <taxon>Pseudomonadota</taxon>
        <taxon>Betaproteobacteria</taxon>
        <taxon>Burkholderiales</taxon>
        <taxon>Sphaerotilaceae</taxon>
        <taxon>Piscinibacter</taxon>
    </lineage>
</organism>
<keyword evidence="3" id="KW-1185">Reference proteome</keyword>
<feature type="region of interest" description="Disordered" evidence="1">
    <location>
        <begin position="69"/>
        <end position="105"/>
    </location>
</feature>
<proteinExistence type="predicted"/>
<evidence type="ECO:0000256" key="1">
    <source>
        <dbReference type="SAM" id="MobiDB-lite"/>
    </source>
</evidence>
<dbReference type="Proteomes" id="UP000529637">
    <property type="component" value="Unassembled WGS sequence"/>
</dbReference>
<name>A0A7Y6NNN5_9BURK</name>
<gene>
    <name evidence="2" type="ORF">HQN59_12055</name>
</gene>
<evidence type="ECO:0000313" key="2">
    <source>
        <dbReference type="EMBL" id="NUZ06495.1"/>
    </source>
</evidence>
<reference evidence="2 3" key="1">
    <citation type="submission" date="2020-06" db="EMBL/GenBank/DDBJ databases">
        <title>Schlegella sp. ID0723 isolated from air conditioner.</title>
        <authorList>
            <person name="Kim D.Y."/>
            <person name="Kim D.-U."/>
        </authorList>
    </citation>
    <scope>NUCLEOTIDE SEQUENCE [LARGE SCALE GENOMIC DNA]</scope>
    <source>
        <strain evidence="2 3">ID0723</strain>
    </source>
</reference>
<dbReference type="AlphaFoldDB" id="A0A7Y6NNN5"/>
<accession>A0A7Y6NNN5</accession>
<comment type="caution">
    <text evidence="2">The sequence shown here is derived from an EMBL/GenBank/DDBJ whole genome shotgun (WGS) entry which is preliminary data.</text>
</comment>
<dbReference type="EMBL" id="JABWMJ010000005">
    <property type="protein sequence ID" value="NUZ06495.1"/>
    <property type="molecule type" value="Genomic_DNA"/>
</dbReference>